<dbReference type="EMBL" id="PUIB01000025">
    <property type="protein sequence ID" value="PQO28130.1"/>
    <property type="molecule type" value="Genomic_DNA"/>
</dbReference>
<evidence type="ECO:0008006" key="5">
    <source>
        <dbReference type="Google" id="ProtNLM"/>
    </source>
</evidence>
<dbReference type="OrthoDB" id="290386at2"/>
<keyword evidence="1" id="KW-0812">Transmembrane</keyword>
<evidence type="ECO:0000313" key="3">
    <source>
        <dbReference type="EMBL" id="PQO28130.1"/>
    </source>
</evidence>
<sequence length="240" mass="24857">MTRATQFIVACVVVLIPTAGQLQAEMIAITSYDITDAARSGMGGWQHTYSGSIVDTGNYSASGLSFTRANYSGGSGTLNDGLEGTGASDTELFGLKSDVSPTFTLHLDGFFTISDIALLVVDSANSIPGHIAGFDVTILGITESFVTSEQPTLRDAFVDLTGSSLDGLVTNQIILSNFSHDNLGSFTQVFAIGEIEVQGSAASVVPLPSSLALLAMGASVTGVGGVFRRRSKKSSKTEAV</sequence>
<reference evidence="3 4" key="1">
    <citation type="submission" date="2018-02" db="EMBL/GenBank/DDBJ databases">
        <title>Comparative genomes isolates from brazilian mangrove.</title>
        <authorList>
            <person name="Araujo J.E."/>
            <person name="Taketani R.G."/>
            <person name="Silva M.C.P."/>
            <person name="Loureco M.V."/>
            <person name="Andreote F.D."/>
        </authorList>
    </citation>
    <scope>NUCLEOTIDE SEQUENCE [LARGE SCALE GENOMIC DNA]</scope>
    <source>
        <strain evidence="3 4">NAP PRIS-MGV</strain>
    </source>
</reference>
<evidence type="ECO:0000256" key="2">
    <source>
        <dbReference type="SAM" id="SignalP"/>
    </source>
</evidence>
<comment type="caution">
    <text evidence="3">The sequence shown here is derived from an EMBL/GenBank/DDBJ whole genome shotgun (WGS) entry which is preliminary data.</text>
</comment>
<protein>
    <recommendedName>
        <fullName evidence="5">PEP-CTERM protein-sorting domain-containing protein</fullName>
    </recommendedName>
</protein>
<keyword evidence="1" id="KW-1133">Transmembrane helix</keyword>
<feature type="transmembrane region" description="Helical" evidence="1">
    <location>
        <begin position="207"/>
        <end position="227"/>
    </location>
</feature>
<organism evidence="3 4">
    <name type="scientific">Blastopirellula marina</name>
    <dbReference type="NCBI Taxonomy" id="124"/>
    <lineage>
        <taxon>Bacteria</taxon>
        <taxon>Pseudomonadati</taxon>
        <taxon>Planctomycetota</taxon>
        <taxon>Planctomycetia</taxon>
        <taxon>Pirellulales</taxon>
        <taxon>Pirellulaceae</taxon>
        <taxon>Blastopirellula</taxon>
    </lineage>
</organism>
<evidence type="ECO:0000313" key="4">
    <source>
        <dbReference type="Proteomes" id="UP000239388"/>
    </source>
</evidence>
<keyword evidence="1" id="KW-0472">Membrane</keyword>
<evidence type="ECO:0000256" key="1">
    <source>
        <dbReference type="SAM" id="Phobius"/>
    </source>
</evidence>
<gene>
    <name evidence="3" type="ORF">C5Y98_24805</name>
</gene>
<accession>A0A2S8F7M0</accession>
<name>A0A2S8F7M0_9BACT</name>
<feature type="signal peptide" evidence="2">
    <location>
        <begin position="1"/>
        <end position="24"/>
    </location>
</feature>
<dbReference type="AlphaFoldDB" id="A0A2S8F7M0"/>
<proteinExistence type="predicted"/>
<dbReference type="RefSeq" id="WP_105358430.1">
    <property type="nucleotide sequence ID" value="NZ_PUIB01000025.1"/>
</dbReference>
<feature type="chain" id="PRO_5015423193" description="PEP-CTERM protein-sorting domain-containing protein" evidence="2">
    <location>
        <begin position="25"/>
        <end position="240"/>
    </location>
</feature>
<keyword evidence="2" id="KW-0732">Signal</keyword>
<dbReference type="Proteomes" id="UP000239388">
    <property type="component" value="Unassembled WGS sequence"/>
</dbReference>